<protein>
    <submittedName>
        <fullName evidence="2">Abortive infection Abi-like protein</fullName>
    </submittedName>
</protein>
<dbReference type="InterPro" id="IPR026001">
    <property type="entry name" value="Abi-like_C"/>
</dbReference>
<name>A0A4R6UF68_9BURK</name>
<dbReference type="Proteomes" id="UP000295510">
    <property type="component" value="Unassembled WGS sequence"/>
</dbReference>
<reference evidence="2 3" key="1">
    <citation type="submission" date="2019-03" db="EMBL/GenBank/DDBJ databases">
        <title>Genomic Encyclopedia of Type Strains, Phase IV (KMG-IV): sequencing the most valuable type-strain genomes for metagenomic binning, comparative biology and taxonomic classification.</title>
        <authorList>
            <person name="Goeker M."/>
        </authorList>
    </citation>
    <scope>NUCLEOTIDE SEQUENCE [LARGE SCALE GENOMIC DNA]</scope>
    <source>
        <strain evidence="2 3">DSM 19605</strain>
    </source>
</reference>
<dbReference type="RefSeq" id="WP_133596712.1">
    <property type="nucleotide sequence ID" value="NZ_SNYL01000005.1"/>
</dbReference>
<dbReference type="AlphaFoldDB" id="A0A4R6UF68"/>
<dbReference type="Pfam" id="PF14355">
    <property type="entry name" value="Abi_C"/>
    <property type="match status" value="1"/>
</dbReference>
<accession>A0A4R6UF68</accession>
<proteinExistence type="predicted"/>
<keyword evidence="3" id="KW-1185">Reference proteome</keyword>
<comment type="caution">
    <text evidence="2">The sequence shown here is derived from an EMBL/GenBank/DDBJ whole genome shotgun (WGS) entry which is preliminary data.</text>
</comment>
<dbReference type="OrthoDB" id="6689311at2"/>
<evidence type="ECO:0000313" key="3">
    <source>
        <dbReference type="Proteomes" id="UP000295510"/>
    </source>
</evidence>
<gene>
    <name evidence="2" type="ORF">DFR43_105189</name>
</gene>
<organism evidence="2 3">
    <name type="scientific">Tepidicella xavieri</name>
    <dbReference type="NCBI Taxonomy" id="360241"/>
    <lineage>
        <taxon>Bacteria</taxon>
        <taxon>Pseudomonadati</taxon>
        <taxon>Pseudomonadota</taxon>
        <taxon>Betaproteobacteria</taxon>
        <taxon>Burkholderiales</taxon>
        <taxon>Tepidicella</taxon>
    </lineage>
</organism>
<evidence type="ECO:0000313" key="2">
    <source>
        <dbReference type="EMBL" id="TDQ43839.1"/>
    </source>
</evidence>
<evidence type="ECO:0000259" key="1">
    <source>
        <dbReference type="Pfam" id="PF14355"/>
    </source>
</evidence>
<feature type="domain" description="Abortive infection protein-like C-terminal" evidence="1">
    <location>
        <begin position="78"/>
        <end position="151"/>
    </location>
</feature>
<sequence length="249" mass="27449">MTLDWCPGIREACSHWRDAPMLQQTFEAMERNLEQNNDACIDCAKTVVEVVCRVVVESFHTQQAPLKPTQETPSLSDWLTAAIRALKLGDVRDDRFKKLVSSHHKLADALNDLRNKAGPASHGKDPYLARLSEHHRRSAVLAADAIVAFLHQAYLDAQLDPISSREPWERFAQDNALIDAHVGLAVDAEDGDSPTLRFLLPGGDELPINIEVSRLLYQLDRDAYVEALNTARGAAASAVVPTDQQGGPV</sequence>
<dbReference type="EMBL" id="SNYL01000005">
    <property type="protein sequence ID" value="TDQ43839.1"/>
    <property type="molecule type" value="Genomic_DNA"/>
</dbReference>